<sequence length="157" mass="16985">MTARPDHPPLGCSGVVQRGRIEGGQHGDQLACRPDVLLREPVLADPRRAGVSRLDHQALRDGADTHGVARQPVDELKLHRVQAGKASGLGVAEHVIGHSWACYAAGPTLKQEDESDGLRAPTHDLQTALDAIHRTHKMAQARKRTARMAEALNDWVG</sequence>
<organism evidence="1 2">
    <name type="scientific">Antribacter soli</name>
    <dbReference type="NCBI Taxonomy" id="2910976"/>
    <lineage>
        <taxon>Bacteria</taxon>
        <taxon>Bacillati</taxon>
        <taxon>Actinomycetota</taxon>
        <taxon>Actinomycetes</taxon>
        <taxon>Micrococcales</taxon>
        <taxon>Promicromonosporaceae</taxon>
        <taxon>Antribacter</taxon>
    </lineage>
</organism>
<evidence type="ECO:0000313" key="1">
    <source>
        <dbReference type="EMBL" id="MCF4123070.1"/>
    </source>
</evidence>
<evidence type="ECO:0000313" key="2">
    <source>
        <dbReference type="Proteomes" id="UP001165405"/>
    </source>
</evidence>
<protein>
    <submittedName>
        <fullName evidence="1">Uncharacterized protein</fullName>
    </submittedName>
</protein>
<dbReference type="EMBL" id="JAKGSG010000053">
    <property type="protein sequence ID" value="MCF4123070.1"/>
    <property type="molecule type" value="Genomic_DNA"/>
</dbReference>
<keyword evidence="2" id="KW-1185">Reference proteome</keyword>
<gene>
    <name evidence="1" type="ORF">L1785_19025</name>
</gene>
<reference evidence="1" key="1">
    <citation type="submission" date="2022-01" db="EMBL/GenBank/DDBJ databases">
        <title>Antribacter sp. nov., isolated from Guizhou of China.</title>
        <authorList>
            <person name="Chengliang C."/>
            <person name="Ya Z."/>
        </authorList>
    </citation>
    <scope>NUCLEOTIDE SEQUENCE</scope>
    <source>
        <strain evidence="1">KLBMP 9083</strain>
    </source>
</reference>
<dbReference type="RefSeq" id="WP_236090874.1">
    <property type="nucleotide sequence ID" value="NZ_JAKGSG010000053.1"/>
</dbReference>
<comment type="caution">
    <text evidence="1">The sequence shown here is derived from an EMBL/GenBank/DDBJ whole genome shotgun (WGS) entry which is preliminary data.</text>
</comment>
<name>A0AA41QGJ5_9MICO</name>
<proteinExistence type="predicted"/>
<accession>A0AA41QGJ5</accession>
<dbReference type="AlphaFoldDB" id="A0AA41QGJ5"/>
<dbReference type="Proteomes" id="UP001165405">
    <property type="component" value="Unassembled WGS sequence"/>
</dbReference>